<dbReference type="Pfam" id="PF25826">
    <property type="entry name" value="DUF7952"/>
    <property type="match status" value="1"/>
</dbReference>
<dbReference type="InterPro" id="IPR057712">
    <property type="entry name" value="DUF7952"/>
</dbReference>
<dbReference type="PROSITE" id="PS51293">
    <property type="entry name" value="SANT"/>
    <property type="match status" value="1"/>
</dbReference>
<feature type="compositionally biased region" description="Basic and acidic residues" evidence="5">
    <location>
        <begin position="697"/>
        <end position="711"/>
    </location>
</feature>
<evidence type="ECO:0000256" key="2">
    <source>
        <dbReference type="ARBA" id="ARBA00023015"/>
    </source>
</evidence>
<reference evidence="8 9" key="1">
    <citation type="journal article" date="2021" name="Hortic Res">
        <title>The domestication of Cucurbita argyrosperma as revealed by the genome of its wild relative.</title>
        <authorList>
            <person name="Barrera-Redondo J."/>
            <person name="Sanchez-de la Vega G."/>
            <person name="Aguirre-Liguori J.A."/>
            <person name="Castellanos-Morales G."/>
            <person name="Gutierrez-Guerrero Y.T."/>
            <person name="Aguirre-Dugua X."/>
            <person name="Aguirre-Planter E."/>
            <person name="Tenaillon M.I."/>
            <person name="Lira-Saade R."/>
            <person name="Eguiarte L.E."/>
        </authorList>
    </citation>
    <scope>NUCLEOTIDE SEQUENCE [LARGE SCALE GENOMIC DNA]</scope>
    <source>
        <strain evidence="8">JBR-2021</strain>
    </source>
</reference>
<dbReference type="PANTHER" id="PTHR13859:SF34">
    <property type="entry name" value="SANT DOMAIN-CONTAINING PROTEIN"/>
    <property type="match status" value="1"/>
</dbReference>
<feature type="domain" description="SANT" evidence="7">
    <location>
        <begin position="136"/>
        <end position="187"/>
    </location>
</feature>
<name>A0AAV6NHW4_9ROSI</name>
<evidence type="ECO:0000256" key="5">
    <source>
        <dbReference type="SAM" id="MobiDB-lite"/>
    </source>
</evidence>
<dbReference type="Proteomes" id="UP000685013">
    <property type="component" value="Chromosome 6"/>
</dbReference>
<dbReference type="GO" id="GO:0005634">
    <property type="term" value="C:nucleus"/>
    <property type="evidence" value="ECO:0007669"/>
    <property type="project" value="UniProtKB-SubCell"/>
</dbReference>
<dbReference type="PANTHER" id="PTHR13859">
    <property type="entry name" value="ATROPHIN-RELATED"/>
    <property type="match status" value="1"/>
</dbReference>
<feature type="compositionally biased region" description="Polar residues" evidence="5">
    <location>
        <begin position="712"/>
        <end position="725"/>
    </location>
</feature>
<keyword evidence="3" id="KW-0804">Transcription</keyword>
<dbReference type="GO" id="GO:0003714">
    <property type="term" value="F:transcription corepressor activity"/>
    <property type="evidence" value="ECO:0007669"/>
    <property type="project" value="TreeGrafter"/>
</dbReference>
<dbReference type="AlphaFoldDB" id="A0AAV6NHW4"/>
<feature type="non-terminal residue" evidence="8">
    <location>
        <position position="1"/>
    </location>
</feature>
<proteinExistence type="predicted"/>
<dbReference type="EMBL" id="JAGKQH010000006">
    <property type="protein sequence ID" value="KAG6597514.1"/>
    <property type="molecule type" value="Genomic_DNA"/>
</dbReference>
<comment type="subcellular location">
    <subcellularLocation>
        <location evidence="1">Nucleus</location>
    </subcellularLocation>
</comment>
<dbReference type="SMART" id="SM00239">
    <property type="entry name" value="C2"/>
    <property type="match status" value="1"/>
</dbReference>
<evidence type="ECO:0000313" key="9">
    <source>
        <dbReference type="Proteomes" id="UP000685013"/>
    </source>
</evidence>
<keyword evidence="2" id="KW-0805">Transcription regulation</keyword>
<dbReference type="InterPro" id="IPR017884">
    <property type="entry name" value="SANT_dom"/>
</dbReference>
<comment type="caution">
    <text evidence="8">The sequence shown here is derived from an EMBL/GenBank/DDBJ whole genome shotgun (WGS) entry which is preliminary data.</text>
</comment>
<evidence type="ECO:0000313" key="8">
    <source>
        <dbReference type="EMBL" id="KAG6597514.1"/>
    </source>
</evidence>
<dbReference type="Pfam" id="PF00168">
    <property type="entry name" value="C2"/>
    <property type="match status" value="1"/>
</dbReference>
<keyword evidence="9" id="KW-1185">Reference proteome</keyword>
<evidence type="ECO:0008006" key="10">
    <source>
        <dbReference type="Google" id="ProtNLM"/>
    </source>
</evidence>
<evidence type="ECO:0000259" key="6">
    <source>
        <dbReference type="PROSITE" id="PS50004"/>
    </source>
</evidence>
<dbReference type="InterPro" id="IPR056067">
    <property type="entry name" value="DUF7650"/>
</dbReference>
<organism evidence="8 9">
    <name type="scientific">Cucurbita argyrosperma subsp. sororia</name>
    <dbReference type="NCBI Taxonomy" id="37648"/>
    <lineage>
        <taxon>Eukaryota</taxon>
        <taxon>Viridiplantae</taxon>
        <taxon>Streptophyta</taxon>
        <taxon>Embryophyta</taxon>
        <taxon>Tracheophyta</taxon>
        <taxon>Spermatophyta</taxon>
        <taxon>Magnoliopsida</taxon>
        <taxon>eudicotyledons</taxon>
        <taxon>Gunneridae</taxon>
        <taxon>Pentapetalae</taxon>
        <taxon>rosids</taxon>
        <taxon>fabids</taxon>
        <taxon>Cucurbitales</taxon>
        <taxon>Cucurbitaceae</taxon>
        <taxon>Cucurbiteae</taxon>
        <taxon>Cucurbita</taxon>
    </lineage>
</organism>
<dbReference type="PROSITE" id="PS50004">
    <property type="entry name" value="C2"/>
    <property type="match status" value="1"/>
</dbReference>
<evidence type="ECO:0000256" key="4">
    <source>
        <dbReference type="ARBA" id="ARBA00023242"/>
    </source>
</evidence>
<dbReference type="CDD" id="cd04051">
    <property type="entry name" value="C2_SRC2_like"/>
    <property type="match status" value="1"/>
</dbReference>
<dbReference type="GO" id="GO:0006952">
    <property type="term" value="P:defense response"/>
    <property type="evidence" value="ECO:0007669"/>
    <property type="project" value="InterPro"/>
</dbReference>
<gene>
    <name evidence="8" type="ORF">SDJN03_10694</name>
</gene>
<keyword evidence="4" id="KW-0539">Nucleus</keyword>
<protein>
    <recommendedName>
        <fullName evidence="10">C2 domain-containing protein</fullName>
    </recommendedName>
</protein>
<feature type="region of interest" description="Disordered" evidence="5">
    <location>
        <begin position="682"/>
        <end position="727"/>
    </location>
</feature>
<sequence length="1177" mass="130976">MSPEPSVSPEISSSWDDFGDSEALPQIGDEFQAIIPPLMVKSDYLELLKSQADGLHDIYVGFPAPVARIDDVGILKQMQTNGSNNIVLASNQNDLEAREARTCDAMENKDFLLHQEMKMKMNENNVDNGQWVIPVSLNDSWSDMEMASLLLGLYIFGKNLVQVKKFVGTKQMGDILSFYYGKFYGSEKYRRWSACRKARGKKCICGQKLFSGWRQQELLSRLLSSLSEEKHNTLVEVSRRFVEGKVSLEGYVFSLKATVGLNALVEAVGIGKGKQDLTIPTMDPIKSNNAHPARPEIPVGKACSTLTPDEIVKFLTGGFRLSKARSSDLFWEAVWPRLLANGWHSEQANNYVTTFGLKHSLVFLIPDVKKFCRRKQVKGEHYFDSISDVLSKVASDPALLDLDIVVEKHCSDKESSELTGKTKQDQEDFPSQQRYCYLKPRTPVHSTDTMKFMVVDTSLADESTPKVRELRSLAVEFTNIYSSKSSSEDDEHISSEILMDDTHSDNTMHFDKEVTDISKATRVSLDKEVHIDEETCVDNSSNNESPDDSSLHSTNINVKIQEDKQSLLDNTQERKAIQCQMSQGNPKSDIDITAYTKPSWELNTCSQQASYSSFKIFTGPELKDQELSSFDRYDLNRDILIQIDSSKENWPLSSLSRSSTVTSCIDVPQSRHVPHSLIDLNLPIPQDSDSHGSSTTEMKEQKSVDISERDSTMVSRRQSNRNRPPTTRALEAHALGLLDVKQKRKSRDVFLEENCMLRTSEQAHAKVRHTDKFELDDRESTICNDNVSSGESKTCPVSYGFIFPSSERKLVIMLYAPSTRLCRISKTLLCHVWPPISPNLPSPRSPVSDSLSFSVLRNLPMERSMEIKVVSARDLNNVNFLMKMDVYTVVKLVTTDNAKSKSSQRFKTPVDKEGGSNPIWNFSIKFAIDEAAARANRLTLNFKLCCQRNLGDRDIGKVYVPVKELLDSAGDGKGDSMQHLSYQVRKPSGNPQGVLNFSFKFTDNSPSGPVQPGPVQTYSPVSADSSSFAVAHGGAFPPPLPPRSEAYHPASNSHPIPPPKVVSQEAGYTVYPQLPMGYSAYSPAPSYGSYVPAPLYSSYAPERSQPGYGYNHQQRPSTPAYGYRPPPAYAYPTPPSYYPPKPQRKKNHMGLGLGAGLVGGMLGGLLIGDIASDAADG</sequence>
<dbReference type="Pfam" id="PF24662">
    <property type="entry name" value="DUF7650"/>
    <property type="match status" value="1"/>
</dbReference>
<evidence type="ECO:0000256" key="3">
    <source>
        <dbReference type="ARBA" id="ARBA00023163"/>
    </source>
</evidence>
<dbReference type="InterPro" id="IPR000008">
    <property type="entry name" value="C2_dom"/>
</dbReference>
<feature type="domain" description="C2" evidence="6">
    <location>
        <begin position="841"/>
        <end position="975"/>
    </location>
</feature>
<dbReference type="FunFam" id="1.10.10.60:FF:000374">
    <property type="entry name" value="Arginine-glutamic acid dipeptide repeat protein"/>
    <property type="match status" value="1"/>
</dbReference>
<evidence type="ECO:0000259" key="7">
    <source>
        <dbReference type="PROSITE" id="PS51293"/>
    </source>
</evidence>
<accession>A0AAV6NHW4</accession>
<feature type="region of interest" description="Disordered" evidence="5">
    <location>
        <begin position="1032"/>
        <end position="1053"/>
    </location>
</feature>
<evidence type="ECO:0000256" key="1">
    <source>
        <dbReference type="ARBA" id="ARBA00004123"/>
    </source>
</evidence>
<feature type="region of interest" description="Disordered" evidence="5">
    <location>
        <begin position="1104"/>
        <end position="1125"/>
    </location>
</feature>
<feature type="region of interest" description="Disordered" evidence="5">
    <location>
        <begin position="532"/>
        <end position="552"/>
    </location>
</feature>
<dbReference type="InterPro" id="IPR044750">
    <property type="entry name" value="C2_SRC2/BAP"/>
</dbReference>